<feature type="transmembrane region" description="Helical" evidence="6">
    <location>
        <begin position="71"/>
        <end position="93"/>
    </location>
</feature>
<feature type="transmembrane region" description="Helical" evidence="6">
    <location>
        <begin position="174"/>
        <end position="193"/>
    </location>
</feature>
<organism evidence="7">
    <name type="scientific">Flabellia petiolata</name>
    <dbReference type="NCBI Taxonomy" id="189428"/>
    <lineage>
        <taxon>Eukaryota</taxon>
        <taxon>Viridiplantae</taxon>
        <taxon>Chlorophyta</taxon>
        <taxon>core chlorophytes</taxon>
        <taxon>Ulvophyceae</taxon>
        <taxon>TCBD clade</taxon>
        <taxon>Bryopsidales</taxon>
        <taxon>Halimedineae</taxon>
        <taxon>Halimedaceae</taxon>
        <taxon>Udoteae</taxon>
        <taxon>Flabellia</taxon>
    </lineage>
</organism>
<feature type="transmembrane region" description="Helical" evidence="6">
    <location>
        <begin position="252"/>
        <end position="276"/>
    </location>
</feature>
<feature type="transmembrane region" description="Helical" evidence="6">
    <location>
        <begin position="105"/>
        <end position="126"/>
    </location>
</feature>
<dbReference type="EMBL" id="MH591085">
    <property type="protein sequence ID" value="AYC63947.1"/>
    <property type="molecule type" value="Genomic_DNA"/>
</dbReference>
<dbReference type="Pfam" id="PF01810">
    <property type="entry name" value="LysE"/>
    <property type="match status" value="1"/>
</dbReference>
<proteinExistence type="predicted"/>
<keyword evidence="5 6" id="KW-0472">Membrane</keyword>
<evidence type="ECO:0000256" key="1">
    <source>
        <dbReference type="ARBA" id="ARBA00004651"/>
    </source>
</evidence>
<evidence type="ECO:0008006" key="8">
    <source>
        <dbReference type="Google" id="ProtNLM"/>
    </source>
</evidence>
<reference evidence="7" key="1">
    <citation type="submission" date="2018-07" db="EMBL/GenBank/DDBJ databases">
        <authorList>
            <person name="Quirk P.G."/>
            <person name="Krulwich T.A."/>
        </authorList>
    </citation>
    <scope>NUCLEOTIDE SEQUENCE</scope>
</reference>
<feature type="transmembrane region" description="Helical" evidence="6">
    <location>
        <begin position="213"/>
        <end position="240"/>
    </location>
</feature>
<reference evidence="7" key="2">
    <citation type="journal article" date="2019" name="Mol. Phylogenet. Evol.">
        <title>Reassessment of the classification of bryopsidales (chlorophyta) based on chloroplast phylogenomic analyses.</title>
        <authorList>
            <person name="Cremen M.C."/>
            <person name="Leliaert F."/>
            <person name="West J."/>
            <person name="Lam D.W."/>
            <person name="Shimada S."/>
            <person name="Lopez-Bautista J.M."/>
            <person name="Verbruggen H."/>
        </authorList>
    </citation>
    <scope>NUCLEOTIDE SEQUENCE</scope>
</reference>
<dbReference type="GO" id="GO:0006865">
    <property type="term" value="P:amino acid transport"/>
    <property type="evidence" value="ECO:0007669"/>
    <property type="project" value="InterPro"/>
</dbReference>
<evidence type="ECO:0000313" key="7">
    <source>
        <dbReference type="EMBL" id="AYC63947.1"/>
    </source>
</evidence>
<name>A0A386AX63_9CHLO</name>
<keyword evidence="3 6" id="KW-0812">Transmembrane</keyword>
<keyword evidence="7" id="KW-0150">Chloroplast</keyword>
<accession>A0A386AX63</accession>
<dbReference type="InterPro" id="IPR001123">
    <property type="entry name" value="LeuE-type"/>
</dbReference>
<gene>
    <name evidence="7" type="primary">ycf1</name>
</gene>
<geneLocation type="chloroplast" evidence="7"/>
<keyword evidence="4 6" id="KW-1133">Transmembrane helix</keyword>
<keyword evidence="2" id="KW-1003">Cell membrane</keyword>
<comment type="subcellular location">
    <subcellularLocation>
        <location evidence="1">Cell membrane</location>
        <topology evidence="1">Multi-pass membrane protein</topology>
    </subcellularLocation>
</comment>
<evidence type="ECO:0000256" key="4">
    <source>
        <dbReference type="ARBA" id="ARBA00022989"/>
    </source>
</evidence>
<evidence type="ECO:0000256" key="6">
    <source>
        <dbReference type="SAM" id="Phobius"/>
    </source>
</evidence>
<feature type="transmembrane region" description="Helical" evidence="6">
    <location>
        <begin position="132"/>
        <end position="153"/>
    </location>
</feature>
<evidence type="ECO:0000256" key="5">
    <source>
        <dbReference type="ARBA" id="ARBA00023136"/>
    </source>
</evidence>
<protein>
    <recommendedName>
        <fullName evidence="8">Ycf1</fullName>
    </recommendedName>
</protein>
<dbReference type="GO" id="GO:0005886">
    <property type="term" value="C:plasma membrane"/>
    <property type="evidence" value="ECO:0007669"/>
    <property type="project" value="UniProtKB-SubCell"/>
</dbReference>
<sequence>MITLNILKDGAIYFLSFQWINDFVKFPIIVAQGPESIFADLFNNLFNNPYPYSLSLFIENGVDKTSVTNSFFIGFWNCFFLYLPFSPAHLIWLRRVIVDGEWAGKAATIGLVCGNLSLLGLCLFGFRDFINTWFGLEPFSYFLGIWLIFIVIFEMTNRPLKVLKKSQKKELFNIFLMNFALVWTDQPGLYQFFSNLSLYSGVSPLDFEAPISFYFLGVVFGSICWASFISFIVLRLGYLFPRITFYKYPYSYWIRGFNSFCLIGCITLTLTTFHYYGFDYLFANPLGFTSQDHIWEVTTLPKLKTDTVDTSQGRLGEKSSYASLDTDLSLFDRARYGAGPFVEFHLESLNYKEEYAWRSRFDRVSSRAKRGGLFDKYLATHLGPVEEAQKKQKREKKRAQQIKKFQKFKKQQKKKNLEESNKYISIDFSNEDNEDEDLDYLIERFIEDYTAEANGEDEDVPDLEEEKMINFSAFSEIAKYGFDLFSMFEAVELDPLDDELEKEIKEKYSENLVYKFLVNFDISNFLNRQPKYHNLTSKDEITLFKNRVALGEYYDTLRSYSKLPSSFRSLFCGPKSYSNRIYNQQFKGTLKIVERLFSIHLEDDENIPNLPDINNIENEKNKEDKDIDIYLKSKKEPSVLKFDQPLYKKDQRTDGTPKIIHEQLNGELVTKEADSIPFIQEGRSLPFFSGWDNEQRKFIVTNRLLTREKTLSTSKIAVLKGQGRRRPNGTATFKKIKEIMDVGKTTRFKQKSYVRSPKASENKLQTFTFTTWPVSEKAFKTNPLLSRLYRTSDDRDRDRDFGLEYRDDLADEYDLFKYAEPLMEEETVIYDKLPSIVQRVELKNPEKMQIDLAPTRGGFVWPGNEPLKYKFQKFKNSKIGKFFIYTKNIENKR</sequence>
<evidence type="ECO:0000256" key="2">
    <source>
        <dbReference type="ARBA" id="ARBA00022475"/>
    </source>
</evidence>
<dbReference type="AlphaFoldDB" id="A0A386AX63"/>
<keyword evidence="7" id="KW-0934">Plastid</keyword>
<evidence type="ECO:0000256" key="3">
    <source>
        <dbReference type="ARBA" id="ARBA00022692"/>
    </source>
</evidence>